<dbReference type="InterPro" id="IPR023614">
    <property type="entry name" value="Porin_dom_sf"/>
</dbReference>
<keyword evidence="2 4" id="KW-0732">Signal</keyword>
<feature type="signal peptide" evidence="4">
    <location>
        <begin position="1"/>
        <end position="21"/>
    </location>
</feature>
<comment type="caution">
    <text evidence="6">The sequence shown here is derived from an EMBL/GenBank/DDBJ whole genome shotgun (WGS) entry which is preliminary data.</text>
</comment>
<evidence type="ECO:0000313" key="7">
    <source>
        <dbReference type="Proteomes" id="UP000188627"/>
    </source>
</evidence>
<accession>A0ABX3KML0</accession>
<dbReference type="Proteomes" id="UP000188627">
    <property type="component" value="Unassembled WGS sequence"/>
</dbReference>
<gene>
    <name evidence="6" type="ORF">BZG74_00910</name>
</gene>
<evidence type="ECO:0000256" key="4">
    <source>
        <dbReference type="SAM" id="SignalP"/>
    </source>
</evidence>
<name>A0ABX3KML0_9GAMM</name>
<feature type="domain" description="Porin" evidence="5">
    <location>
        <begin position="9"/>
        <end position="314"/>
    </location>
</feature>
<feature type="chain" id="PRO_5046404336" description="Porin domain-containing protein" evidence="4">
    <location>
        <begin position="22"/>
        <end position="334"/>
    </location>
</feature>
<dbReference type="RefSeq" id="WP_077770956.1">
    <property type="nucleotide sequence ID" value="NZ_MUFC01000001.1"/>
</dbReference>
<protein>
    <recommendedName>
        <fullName evidence="5">Porin domain-containing protein</fullName>
    </recommendedName>
</protein>
<dbReference type="InterPro" id="IPR033900">
    <property type="entry name" value="Gram_neg_porin_domain"/>
</dbReference>
<keyword evidence="7" id="KW-1185">Reference proteome</keyword>
<reference evidence="7" key="1">
    <citation type="submission" date="2017-01" db="EMBL/GenBank/DDBJ databases">
        <title>Draft genome of the species Salinivibrio sharmensis.</title>
        <authorList>
            <person name="Lopez-Hermoso C."/>
            <person name="De La Haba R."/>
            <person name="Sanchez-Porro C."/>
            <person name="Ventosa A."/>
        </authorList>
    </citation>
    <scope>NUCLEOTIDE SEQUENCE [LARGE SCALE GENOMIC DNA]</scope>
    <source>
        <strain evidence="7">CBH463</strain>
    </source>
</reference>
<dbReference type="Pfam" id="PF13609">
    <property type="entry name" value="Porin_4"/>
    <property type="match status" value="1"/>
</dbReference>
<sequence>MKKTILAMAVPALLAAGSASASINLYDAEGVKVDASGAMEVQYYHGITEDFTDKNGDTTTHAGSDIEGKWRLDDGDFAVNTEVAVSDDLSVLGHMAFAFEDGDTKNDELYVGFQGDNWGTITFGRQLLVSDDIGITKDFEMSINSFGVPVSDGDQVAKYVYDNGTFYGAASTLQNGNGVKEDQDGEYDKSVVDFRLGYRVNDFDVRGYYYDYDESNTKDTKGYQFEAEYAGIENVALAASFGQLTKEETGKADVDTDYFSLAAAYTMDKTTFSAGWDRQDTDGSDDAVNGYYANVAYALHSNAKVYAELGDSNGEVANGEDHELGYVAGVEVKF</sequence>
<dbReference type="PANTHER" id="PTHR34501:SF2">
    <property type="entry name" value="OUTER MEMBRANE PORIN F-RELATED"/>
    <property type="match status" value="1"/>
</dbReference>
<dbReference type="EMBL" id="MUFC01000001">
    <property type="protein sequence ID" value="OOE90829.1"/>
    <property type="molecule type" value="Genomic_DNA"/>
</dbReference>
<dbReference type="PANTHER" id="PTHR34501">
    <property type="entry name" value="PROTEIN YDDL-RELATED"/>
    <property type="match status" value="1"/>
</dbReference>
<keyword evidence="3" id="KW-0472">Membrane</keyword>
<evidence type="ECO:0000256" key="2">
    <source>
        <dbReference type="ARBA" id="ARBA00022729"/>
    </source>
</evidence>
<evidence type="ECO:0000313" key="6">
    <source>
        <dbReference type="EMBL" id="OOE90829.1"/>
    </source>
</evidence>
<dbReference type="Gene3D" id="2.40.160.10">
    <property type="entry name" value="Porin"/>
    <property type="match status" value="1"/>
</dbReference>
<evidence type="ECO:0000256" key="3">
    <source>
        <dbReference type="ARBA" id="ARBA00023136"/>
    </source>
</evidence>
<organism evidence="6 7">
    <name type="scientific">Salinivibrio sharmensis</name>
    <dbReference type="NCBI Taxonomy" id="390883"/>
    <lineage>
        <taxon>Bacteria</taxon>
        <taxon>Pseudomonadati</taxon>
        <taxon>Pseudomonadota</taxon>
        <taxon>Gammaproteobacteria</taxon>
        <taxon>Vibrionales</taxon>
        <taxon>Vibrionaceae</taxon>
        <taxon>Salinivibrio</taxon>
    </lineage>
</organism>
<comment type="subcellular location">
    <subcellularLocation>
        <location evidence="1">Cell outer membrane</location>
        <topology evidence="1">Multi-pass membrane protein</topology>
    </subcellularLocation>
</comment>
<dbReference type="InterPro" id="IPR050298">
    <property type="entry name" value="Gram-neg_bact_OMP"/>
</dbReference>
<dbReference type="SUPFAM" id="SSF56935">
    <property type="entry name" value="Porins"/>
    <property type="match status" value="1"/>
</dbReference>
<evidence type="ECO:0000256" key="1">
    <source>
        <dbReference type="ARBA" id="ARBA00004571"/>
    </source>
</evidence>
<proteinExistence type="predicted"/>
<evidence type="ECO:0000259" key="5">
    <source>
        <dbReference type="Pfam" id="PF13609"/>
    </source>
</evidence>